<evidence type="ECO:0000256" key="2">
    <source>
        <dbReference type="ARBA" id="ARBA00008927"/>
    </source>
</evidence>
<comment type="subcellular location">
    <subcellularLocation>
        <location evidence="1">Cytoplasm</location>
    </subcellularLocation>
</comment>
<proteinExistence type="inferred from homology"/>
<dbReference type="SUPFAM" id="SSF47616">
    <property type="entry name" value="GST C-terminal domain-like"/>
    <property type="match status" value="1"/>
</dbReference>
<keyword evidence="8 12" id="KW-0648">Protein biosynthesis</keyword>
<dbReference type="CDD" id="cd10289">
    <property type="entry name" value="GST_C_AaRS_like"/>
    <property type="match status" value="1"/>
</dbReference>
<dbReference type="EMBL" id="JALJOT010000013">
    <property type="protein sequence ID" value="KAK9903971.1"/>
    <property type="molecule type" value="Genomic_DNA"/>
</dbReference>
<evidence type="ECO:0000256" key="9">
    <source>
        <dbReference type="ARBA" id="ARBA00023146"/>
    </source>
</evidence>
<dbReference type="InterPro" id="IPR020059">
    <property type="entry name" value="Glu/Gln-tRNA-synth_Ib_codon-bd"/>
</dbReference>
<dbReference type="Gene3D" id="1.20.1050.130">
    <property type="match status" value="1"/>
</dbReference>
<dbReference type="PANTHER" id="PTHR43097:SF5">
    <property type="entry name" value="GLUTAMATE--TRNA LIGASE"/>
    <property type="match status" value="1"/>
</dbReference>
<dbReference type="Pfam" id="PF20974">
    <property type="entry name" value="tRNA-synt_1c_C2"/>
    <property type="match status" value="1"/>
</dbReference>
<dbReference type="InterPro" id="IPR004526">
    <property type="entry name" value="Glu-tRNA-synth_arc/euk"/>
</dbReference>
<feature type="region of interest" description="Disordered" evidence="13">
    <location>
        <begin position="768"/>
        <end position="806"/>
    </location>
</feature>
<feature type="domain" description="Glutamyl/glutaminyl-tRNA synthetase class Ib anti-codon binding" evidence="15">
    <location>
        <begin position="522"/>
        <end position="611"/>
    </location>
</feature>
<keyword evidence="7 12" id="KW-0067">ATP-binding</keyword>
<dbReference type="PRINTS" id="PR00987">
    <property type="entry name" value="TRNASYNTHGLU"/>
</dbReference>
<evidence type="ECO:0000259" key="16">
    <source>
        <dbReference type="Pfam" id="PF20974"/>
    </source>
</evidence>
<feature type="domain" description="Glutamyl/glutaminyl-tRNA synthetase class Ib catalytic" evidence="14">
    <location>
        <begin position="210"/>
        <end position="518"/>
    </location>
</feature>
<evidence type="ECO:0000256" key="11">
    <source>
        <dbReference type="ARBA" id="ARBA00048351"/>
    </source>
</evidence>
<dbReference type="InterPro" id="IPR049437">
    <property type="entry name" value="tRNA-synt_1c_C2"/>
</dbReference>
<dbReference type="InterPro" id="IPR020056">
    <property type="entry name" value="Rbsml_bL25/Gln-tRNA_synth_N"/>
</dbReference>
<evidence type="ECO:0000313" key="18">
    <source>
        <dbReference type="Proteomes" id="UP001491310"/>
    </source>
</evidence>
<accession>A0ABR2YEV4</accession>
<keyword evidence="18" id="KW-1185">Reference proteome</keyword>
<dbReference type="HAMAP" id="MF_02076">
    <property type="entry name" value="Glu_tRNA_synth_type2"/>
    <property type="match status" value="1"/>
</dbReference>
<dbReference type="SUPFAM" id="SSF50715">
    <property type="entry name" value="Ribosomal protein L25-like"/>
    <property type="match status" value="1"/>
</dbReference>
<keyword evidence="6 12" id="KW-0547">Nucleotide-binding</keyword>
<evidence type="ECO:0000259" key="14">
    <source>
        <dbReference type="Pfam" id="PF00749"/>
    </source>
</evidence>
<protein>
    <recommendedName>
        <fullName evidence="3">glutamate--tRNA ligase</fullName>
        <ecNumber evidence="3">6.1.1.17</ecNumber>
    </recommendedName>
    <alternativeName>
        <fullName evidence="10">Glutamyl-tRNA synthetase</fullName>
    </alternativeName>
</protein>
<comment type="caution">
    <text evidence="17">The sequence shown here is derived from an EMBL/GenBank/DDBJ whole genome shotgun (WGS) entry which is preliminary data.</text>
</comment>
<evidence type="ECO:0000256" key="3">
    <source>
        <dbReference type="ARBA" id="ARBA00012835"/>
    </source>
</evidence>
<dbReference type="Pfam" id="PF03950">
    <property type="entry name" value="tRNA-synt_1c_C"/>
    <property type="match status" value="1"/>
</dbReference>
<evidence type="ECO:0000256" key="10">
    <source>
        <dbReference type="ARBA" id="ARBA00030865"/>
    </source>
</evidence>
<dbReference type="Gene3D" id="2.40.240.10">
    <property type="entry name" value="Ribosomal Protein L25, Chain P"/>
    <property type="match status" value="1"/>
</dbReference>
<dbReference type="SUPFAM" id="SSF52374">
    <property type="entry name" value="Nucleotidylyl transferase"/>
    <property type="match status" value="1"/>
</dbReference>
<dbReference type="Gene3D" id="3.40.50.620">
    <property type="entry name" value="HUPs"/>
    <property type="match status" value="1"/>
</dbReference>
<sequence>MGAAERPLLSYFEKAPPLAAIAVVQLSGVDVEIKADPKFTKDSLPALSVPGGEQLVGLTPILRYFSRLHDPLYGGSAFTSVQVDQWLEFVPHLVTGGGLEPACATVNEALALRTYLVGYSLSPADIAVWGQLQVTLQWDKLRRSGSLPHLGRWFELVSTEALLKEVADKHGPKKPSSRTEFRKEQAAAGMGGGDTGSFKIDLRNVVKGAVKTRFPPEPSGYMHIGHAKAALLNYHIATLHGGHMAIRFDDTNPSKENTEYVDAIIADVERLGLKFRGPITYTSDYFPQMLDLAERLIKAGILYADDTPVEQMRAERMEGIESKRRNRSVEENLAVWKEMVEGTPEGRKCCMRFKIDMKENNAALRDPVAYRCNETAHWRTGTKYKVYPTYDCACPFVDSLEGVTHALRTSEYKDREAQFYWVLKAQQKVWPGLPDVQIWDYSRLSLVNTVLSKRKLTWFVEANKVEGWNDPRMPTVQGIFRRGLQLEALKEFILSQGASKNVTLQEWDKLWSTNKRIIDPVCPRHVAVKSEGRVKLRLNNGPTQPEVVSVPKHKKNPDVGVKATTRTKEIWLEQEDAQAISEGEEVTLMDWGNAIVQRVSKDEGGSVTGLEGVLHLEGSVKTTKLKLTWLPDISGLTPLTLVDFDHLITKKKPEDDDNIEDLVNPNSMSKCAAWGDANMHELRKGEVLQLERKGYYIVDVPAAQDGQPAVLFSIPDGHQKKLTQQPPAAAAAGKPAKPGAKAVKKATSFKVPPTPHNSCVLPELHPQDCKQQDVSSALQTASNALAADQTPRPTSSSASLTPSDSS</sequence>
<gene>
    <name evidence="17" type="ORF">WJX75_001599</name>
</gene>
<feature type="compositionally biased region" description="Low complexity" evidence="13">
    <location>
        <begin position="790"/>
        <end position="806"/>
    </location>
</feature>
<dbReference type="Pfam" id="PF00749">
    <property type="entry name" value="tRNA-synt_1c"/>
    <property type="match status" value="1"/>
</dbReference>
<dbReference type="InterPro" id="IPR020061">
    <property type="entry name" value="Glu_tRNA_lig_a-bdl"/>
</dbReference>
<feature type="region of interest" description="Disordered" evidence="13">
    <location>
        <begin position="538"/>
        <end position="559"/>
    </location>
</feature>
<dbReference type="Gene3D" id="3.90.800.10">
    <property type="entry name" value="Glutamyl-tRNA Synthetase, Domain 3"/>
    <property type="match status" value="1"/>
</dbReference>
<evidence type="ECO:0000259" key="15">
    <source>
        <dbReference type="Pfam" id="PF03950"/>
    </source>
</evidence>
<dbReference type="EC" id="6.1.1.17" evidence="3"/>
<evidence type="ECO:0000256" key="8">
    <source>
        <dbReference type="ARBA" id="ARBA00022917"/>
    </source>
</evidence>
<dbReference type="InterPro" id="IPR036282">
    <property type="entry name" value="Glutathione-S-Trfase_C_sf"/>
</dbReference>
<feature type="region of interest" description="Disordered" evidence="13">
    <location>
        <begin position="719"/>
        <end position="739"/>
    </location>
</feature>
<evidence type="ECO:0000256" key="1">
    <source>
        <dbReference type="ARBA" id="ARBA00004496"/>
    </source>
</evidence>
<evidence type="ECO:0000256" key="13">
    <source>
        <dbReference type="SAM" id="MobiDB-lite"/>
    </source>
</evidence>
<dbReference type="NCBIfam" id="TIGR00463">
    <property type="entry name" value="gltX_arch"/>
    <property type="match status" value="1"/>
</dbReference>
<evidence type="ECO:0000256" key="5">
    <source>
        <dbReference type="ARBA" id="ARBA00022598"/>
    </source>
</evidence>
<dbReference type="Gene3D" id="1.10.1160.10">
    <property type="entry name" value="Glutamyl-trna Synthetase, Domain 2"/>
    <property type="match status" value="1"/>
</dbReference>
<evidence type="ECO:0000256" key="7">
    <source>
        <dbReference type="ARBA" id="ARBA00022840"/>
    </source>
</evidence>
<feature type="domain" description="tRNA synthetases class I (E and Q) anti-codon binding" evidence="16">
    <location>
        <begin position="627"/>
        <end position="699"/>
    </location>
</feature>
<feature type="compositionally biased region" description="Low complexity" evidence="13">
    <location>
        <begin position="726"/>
        <end position="739"/>
    </location>
</feature>
<dbReference type="InterPro" id="IPR020058">
    <property type="entry name" value="Glu/Gln-tRNA-synth_Ib_cat-dom"/>
</dbReference>
<evidence type="ECO:0000256" key="6">
    <source>
        <dbReference type="ARBA" id="ARBA00022741"/>
    </source>
</evidence>
<dbReference type="InterPro" id="IPR001412">
    <property type="entry name" value="aa-tRNA-synth_I_CS"/>
</dbReference>
<comment type="catalytic activity">
    <reaction evidence="11">
        <text>tRNA(Glu) + L-glutamate + ATP = L-glutamyl-tRNA(Glu) + AMP + diphosphate</text>
        <dbReference type="Rhea" id="RHEA:23540"/>
        <dbReference type="Rhea" id="RHEA-COMP:9663"/>
        <dbReference type="Rhea" id="RHEA-COMP:9680"/>
        <dbReference type="ChEBI" id="CHEBI:29985"/>
        <dbReference type="ChEBI" id="CHEBI:30616"/>
        <dbReference type="ChEBI" id="CHEBI:33019"/>
        <dbReference type="ChEBI" id="CHEBI:78442"/>
        <dbReference type="ChEBI" id="CHEBI:78520"/>
        <dbReference type="ChEBI" id="CHEBI:456215"/>
        <dbReference type="EC" id="6.1.1.17"/>
    </reaction>
</comment>
<dbReference type="PANTHER" id="PTHR43097">
    <property type="entry name" value="GLUTAMINE-TRNA LIGASE"/>
    <property type="match status" value="1"/>
</dbReference>
<dbReference type="InterPro" id="IPR000924">
    <property type="entry name" value="Glu/Gln-tRNA-synth"/>
</dbReference>
<comment type="similarity">
    <text evidence="2">Belongs to the class-I aminoacyl-tRNA synthetase family. Glutamate--tRNA ligase type 2 subfamily.</text>
</comment>
<dbReference type="InterPro" id="IPR050132">
    <property type="entry name" value="Gln/Glu-tRNA_Ligase"/>
</dbReference>
<organism evidence="17 18">
    <name type="scientific">Coccomyxa subellipsoidea</name>
    <dbReference type="NCBI Taxonomy" id="248742"/>
    <lineage>
        <taxon>Eukaryota</taxon>
        <taxon>Viridiplantae</taxon>
        <taxon>Chlorophyta</taxon>
        <taxon>core chlorophytes</taxon>
        <taxon>Trebouxiophyceae</taxon>
        <taxon>Trebouxiophyceae incertae sedis</taxon>
        <taxon>Coccomyxaceae</taxon>
        <taxon>Coccomyxa</taxon>
    </lineage>
</organism>
<dbReference type="InterPro" id="IPR014729">
    <property type="entry name" value="Rossmann-like_a/b/a_fold"/>
</dbReference>
<feature type="compositionally biased region" description="Polar residues" evidence="13">
    <location>
        <begin position="772"/>
        <end position="783"/>
    </location>
</feature>
<keyword evidence="5 12" id="KW-0436">Ligase</keyword>
<keyword evidence="4" id="KW-0963">Cytoplasm</keyword>
<dbReference type="PROSITE" id="PS00178">
    <property type="entry name" value="AA_TRNA_LIGASE_I"/>
    <property type="match status" value="1"/>
</dbReference>
<evidence type="ECO:0000256" key="12">
    <source>
        <dbReference type="RuleBase" id="RU363037"/>
    </source>
</evidence>
<dbReference type="InterPro" id="IPR011035">
    <property type="entry name" value="Ribosomal_bL25/Gln-tRNA_synth"/>
</dbReference>
<dbReference type="Proteomes" id="UP001491310">
    <property type="component" value="Unassembled WGS sequence"/>
</dbReference>
<name>A0ABR2YEV4_9CHLO</name>
<feature type="region of interest" description="Disordered" evidence="13">
    <location>
        <begin position="167"/>
        <end position="192"/>
    </location>
</feature>
<reference evidence="17 18" key="1">
    <citation type="journal article" date="2024" name="Nat. Commun.">
        <title>Phylogenomics reveals the evolutionary origins of lichenization in chlorophyte algae.</title>
        <authorList>
            <person name="Puginier C."/>
            <person name="Libourel C."/>
            <person name="Otte J."/>
            <person name="Skaloud P."/>
            <person name="Haon M."/>
            <person name="Grisel S."/>
            <person name="Petersen M."/>
            <person name="Berrin J.G."/>
            <person name="Delaux P.M."/>
            <person name="Dal Grande F."/>
            <person name="Keller J."/>
        </authorList>
    </citation>
    <scope>NUCLEOTIDE SEQUENCE [LARGE SCALE GENOMIC DNA]</scope>
    <source>
        <strain evidence="17 18">SAG 216-7</strain>
    </source>
</reference>
<evidence type="ECO:0000313" key="17">
    <source>
        <dbReference type="EMBL" id="KAK9903971.1"/>
    </source>
</evidence>
<keyword evidence="9 12" id="KW-0030">Aminoacyl-tRNA synthetase</keyword>
<evidence type="ECO:0000256" key="4">
    <source>
        <dbReference type="ARBA" id="ARBA00022490"/>
    </source>
</evidence>